<comment type="caution">
    <text evidence="2">The sequence shown here is derived from an EMBL/GenBank/DDBJ whole genome shotgun (WGS) entry which is preliminary data.</text>
</comment>
<feature type="domain" description="Heterokaryon incompatibility" evidence="1">
    <location>
        <begin position="79"/>
        <end position="287"/>
    </location>
</feature>
<evidence type="ECO:0000313" key="3">
    <source>
        <dbReference type="Proteomes" id="UP000481288"/>
    </source>
</evidence>
<dbReference type="OrthoDB" id="2157530at2759"/>
<gene>
    <name evidence="2" type="primary">het-6_6</name>
    <name evidence="2" type="ORF">LCER1_G005301</name>
</gene>
<dbReference type="PANTHER" id="PTHR24148:SF64">
    <property type="entry name" value="HETEROKARYON INCOMPATIBILITY DOMAIN-CONTAINING PROTEIN"/>
    <property type="match status" value="1"/>
</dbReference>
<organism evidence="2 3">
    <name type="scientific">Lachnellula cervina</name>
    <dbReference type="NCBI Taxonomy" id="1316786"/>
    <lineage>
        <taxon>Eukaryota</taxon>
        <taxon>Fungi</taxon>
        <taxon>Dikarya</taxon>
        <taxon>Ascomycota</taxon>
        <taxon>Pezizomycotina</taxon>
        <taxon>Leotiomycetes</taxon>
        <taxon>Helotiales</taxon>
        <taxon>Lachnaceae</taxon>
        <taxon>Lachnellula</taxon>
    </lineage>
</organism>
<reference evidence="2 3" key="1">
    <citation type="submission" date="2018-05" db="EMBL/GenBank/DDBJ databases">
        <title>Whole genome sequencing for identification of molecular markers to develop diagnostic detection tools for the regulated plant pathogen Lachnellula willkommii.</title>
        <authorList>
            <person name="Giroux E."/>
            <person name="Bilodeau G."/>
        </authorList>
    </citation>
    <scope>NUCLEOTIDE SEQUENCE [LARGE SCALE GENOMIC DNA]</scope>
    <source>
        <strain evidence="2 3">CBS 625.97</strain>
    </source>
</reference>
<proteinExistence type="predicted"/>
<dbReference type="AlphaFoldDB" id="A0A7D8UPE8"/>
<name>A0A7D8UPE8_9HELO</name>
<dbReference type="InterPro" id="IPR052895">
    <property type="entry name" value="HetReg/Transcr_Mod"/>
</dbReference>
<sequence>MARSPGLGLGSASLEFLLELRCGGSFEKSPASLLRPPRYEYQPLPSQRHIRLLELQKSPSDSLISYRLVSYLLDDLPQYQALSYTWGDGKPASTIFLDGMWFGITTNVQDFLSRLKSPSFGPTYIWIDAICINQTDNREKETQVQMMGDIYRQASNVIVWLGESDDAPAAMNLVRRVAYGMREVSPFWVVHPIIRVIKFLTRAFQSVASERLQDRMIDFLGPLMRFWVKYQTSMPWGLIAKLVTPLSTAKRLLKRHLPESKTIDPEWYALIKLLRHSWFERIWTKQEVVFASTITVMYGPELIRWESLNLVVEALCSSWMSKEYTTLTTAEANFARRSLPSEMIHLRQIENMRSIEKTSGIKQSLFDLLFRFSRCKSTNRKDKVFALMGLSHEAERDRMLFGGLLRICPSLPTGINYEKSDRDVFVETAQNMLTREASAFRTPLDILPFAGVGHPTEVENLPSWAPDWSCVPPAYTLAYHLAGEVYSYRASGKHSDPYVYNGPEGSELILAATGVPVESQKLLGMMPGRTTSPYVRLGSVPDSIEIEGMVFGEAAHLSPAWEMDLVNQDAANCLLDAIKWRQDVFELASKWATNPYFTREVLPEAFWRTLIGDRCPTERPAPTIYQQHGNNFEVTQQILKSRLNGQDLGDITENLAAEFPAAMFEDVREQILDSFSLPYAVAMNQCSLHRRFCVTNNGLMALVPAGTKNGDVVCVIRGAQTPFILRPVEGWTCQLVGECYVHGIMDGEMMDEEYLKTLLIV</sequence>
<dbReference type="Proteomes" id="UP000481288">
    <property type="component" value="Unassembled WGS sequence"/>
</dbReference>
<dbReference type="Pfam" id="PF06985">
    <property type="entry name" value="HET"/>
    <property type="match status" value="1"/>
</dbReference>
<evidence type="ECO:0000313" key="2">
    <source>
        <dbReference type="EMBL" id="TVY51984.1"/>
    </source>
</evidence>
<protein>
    <submittedName>
        <fullName evidence="2">Heterokaryon incompatibility protein 6,OR allele</fullName>
    </submittedName>
</protein>
<dbReference type="InterPro" id="IPR010730">
    <property type="entry name" value="HET"/>
</dbReference>
<dbReference type="EMBL" id="QGMG01000695">
    <property type="protein sequence ID" value="TVY51984.1"/>
    <property type="molecule type" value="Genomic_DNA"/>
</dbReference>
<dbReference type="Pfam" id="PF26639">
    <property type="entry name" value="Het-6_barrel"/>
    <property type="match status" value="1"/>
</dbReference>
<accession>A0A7D8UPE8</accession>
<dbReference type="PANTHER" id="PTHR24148">
    <property type="entry name" value="ANKYRIN REPEAT DOMAIN-CONTAINING PROTEIN 39 HOMOLOG-RELATED"/>
    <property type="match status" value="1"/>
</dbReference>
<keyword evidence="3" id="KW-1185">Reference proteome</keyword>
<evidence type="ECO:0000259" key="1">
    <source>
        <dbReference type="Pfam" id="PF06985"/>
    </source>
</evidence>